<organism evidence="2 3">
    <name type="scientific">Hyphomicrobium facile</name>
    <dbReference type="NCBI Taxonomy" id="51670"/>
    <lineage>
        <taxon>Bacteria</taxon>
        <taxon>Pseudomonadati</taxon>
        <taxon>Pseudomonadota</taxon>
        <taxon>Alphaproteobacteria</taxon>
        <taxon>Hyphomicrobiales</taxon>
        <taxon>Hyphomicrobiaceae</taxon>
        <taxon>Hyphomicrobium</taxon>
    </lineage>
</organism>
<proteinExistence type="predicted"/>
<feature type="transmembrane region" description="Helical" evidence="1">
    <location>
        <begin position="7"/>
        <end position="27"/>
    </location>
</feature>
<reference evidence="3" key="1">
    <citation type="submission" date="2016-10" db="EMBL/GenBank/DDBJ databases">
        <authorList>
            <person name="Varghese N."/>
            <person name="Submissions S."/>
        </authorList>
    </citation>
    <scope>NUCLEOTIDE SEQUENCE [LARGE SCALE GENOMIC DNA]</scope>
    <source>
        <strain evidence="3">DSM 1565</strain>
    </source>
</reference>
<dbReference type="EMBL" id="FPCH01000004">
    <property type="protein sequence ID" value="SFV38718.1"/>
    <property type="molecule type" value="Genomic_DNA"/>
</dbReference>
<evidence type="ECO:0000256" key="1">
    <source>
        <dbReference type="SAM" id="Phobius"/>
    </source>
</evidence>
<name>A0A1I7NVV0_9HYPH</name>
<dbReference type="STRING" id="51670.SAMN04488557_3814"/>
<gene>
    <name evidence="2" type="ORF">SAMN04488557_3814</name>
</gene>
<accession>A0A1I7NVV0</accession>
<evidence type="ECO:0008006" key="4">
    <source>
        <dbReference type="Google" id="ProtNLM"/>
    </source>
</evidence>
<evidence type="ECO:0000313" key="2">
    <source>
        <dbReference type="EMBL" id="SFV38718.1"/>
    </source>
</evidence>
<dbReference type="AlphaFoldDB" id="A0A1I7NVV0"/>
<keyword evidence="1" id="KW-1133">Transmembrane helix</keyword>
<keyword evidence="1" id="KW-0472">Membrane</keyword>
<feature type="transmembrane region" description="Helical" evidence="1">
    <location>
        <begin position="39"/>
        <end position="59"/>
    </location>
</feature>
<evidence type="ECO:0000313" key="3">
    <source>
        <dbReference type="Proteomes" id="UP000199423"/>
    </source>
</evidence>
<keyword evidence="1" id="KW-0812">Transmembrane</keyword>
<protein>
    <recommendedName>
        <fullName evidence="4">Major facilitator superfamily (MFS) profile domain-containing protein</fullName>
    </recommendedName>
</protein>
<sequence length="62" mass="6406">MLASVARWALILGIVGFFGGFIGPIVFTPEANQGPLLGIFITGPIGVVLGAVVGLVLDLRDR</sequence>
<keyword evidence="3" id="KW-1185">Reference proteome</keyword>
<dbReference type="Proteomes" id="UP000199423">
    <property type="component" value="Unassembled WGS sequence"/>
</dbReference>